<dbReference type="EMBL" id="BKCJ010439393">
    <property type="protein sequence ID" value="GFA52567.1"/>
    <property type="molecule type" value="Genomic_DNA"/>
</dbReference>
<feature type="coiled-coil region" evidence="1">
    <location>
        <begin position="237"/>
        <end position="296"/>
    </location>
</feature>
<reference evidence="2" key="1">
    <citation type="journal article" date="2019" name="Sci. Rep.">
        <title>Draft genome of Tanacetum cinerariifolium, the natural source of mosquito coil.</title>
        <authorList>
            <person name="Yamashiro T."/>
            <person name="Shiraishi A."/>
            <person name="Satake H."/>
            <person name="Nakayama K."/>
        </authorList>
    </citation>
    <scope>NUCLEOTIDE SEQUENCE</scope>
</reference>
<accession>A0A699JTD9</accession>
<proteinExistence type="predicted"/>
<sequence length="301" mass="34904">MLMAEDNVGNQFRPNAVQDVRNQVIQNVVQNPGVQYVRNYNGLRVDTRISNQYGIGNVVIARAEANVKLRKRDGAYLLKQMQIAQKEEVGIQLTSEEFEFIDDVEEQYTKLLEPNLEPHQVQQNDSIVISVVSSMEQGGRTVKQHSATVKETRAYHESLFHNLATEVEKINLVNRKMKETNAKLTIELARYKNQEKCFEISQENYDKLKRCYQKSIYQEQCLTKKINALHLSFGKQIMTLNEEISNLNKQLLKKKSTGSSLQEEKKRLKSDFKIREDELLDKQIQLENKIKKLDNILVKMG</sequence>
<protein>
    <submittedName>
        <fullName evidence="2">Uncharacterized protein</fullName>
    </submittedName>
</protein>
<evidence type="ECO:0000313" key="2">
    <source>
        <dbReference type="EMBL" id="GFA52567.1"/>
    </source>
</evidence>
<dbReference type="AlphaFoldDB" id="A0A699JTD9"/>
<name>A0A699JTD9_TANCI</name>
<gene>
    <name evidence="2" type="ORF">Tci_624539</name>
</gene>
<organism evidence="2">
    <name type="scientific">Tanacetum cinerariifolium</name>
    <name type="common">Dalmatian daisy</name>
    <name type="synonym">Chrysanthemum cinerariifolium</name>
    <dbReference type="NCBI Taxonomy" id="118510"/>
    <lineage>
        <taxon>Eukaryota</taxon>
        <taxon>Viridiplantae</taxon>
        <taxon>Streptophyta</taxon>
        <taxon>Embryophyta</taxon>
        <taxon>Tracheophyta</taxon>
        <taxon>Spermatophyta</taxon>
        <taxon>Magnoliopsida</taxon>
        <taxon>eudicotyledons</taxon>
        <taxon>Gunneridae</taxon>
        <taxon>Pentapetalae</taxon>
        <taxon>asterids</taxon>
        <taxon>campanulids</taxon>
        <taxon>Asterales</taxon>
        <taxon>Asteraceae</taxon>
        <taxon>Asteroideae</taxon>
        <taxon>Anthemideae</taxon>
        <taxon>Anthemidinae</taxon>
        <taxon>Tanacetum</taxon>
    </lineage>
</organism>
<keyword evidence="1" id="KW-0175">Coiled coil</keyword>
<comment type="caution">
    <text evidence="2">The sequence shown here is derived from an EMBL/GenBank/DDBJ whole genome shotgun (WGS) entry which is preliminary data.</text>
</comment>
<evidence type="ECO:0000256" key="1">
    <source>
        <dbReference type="SAM" id="Coils"/>
    </source>
</evidence>